<evidence type="ECO:0000313" key="3">
    <source>
        <dbReference type="Proteomes" id="UP000306416"/>
    </source>
</evidence>
<accession>A0A4S1CLB2</accession>
<dbReference type="Proteomes" id="UP000306416">
    <property type="component" value="Unassembled WGS sequence"/>
</dbReference>
<dbReference type="AlphaFoldDB" id="A0A4S1CLB2"/>
<gene>
    <name evidence="2" type="ORF">E4633_03340</name>
</gene>
<feature type="domain" description="Amine oxidase" evidence="1">
    <location>
        <begin position="13"/>
        <end position="255"/>
    </location>
</feature>
<dbReference type="SUPFAM" id="SSF51905">
    <property type="entry name" value="FAD/NAD(P)-binding domain"/>
    <property type="match status" value="1"/>
</dbReference>
<evidence type="ECO:0000259" key="1">
    <source>
        <dbReference type="Pfam" id="PF01593"/>
    </source>
</evidence>
<dbReference type="InterPro" id="IPR036188">
    <property type="entry name" value="FAD/NAD-bd_sf"/>
</dbReference>
<dbReference type="Gene3D" id="3.50.50.60">
    <property type="entry name" value="FAD/NAD(P)-binding domain"/>
    <property type="match status" value="2"/>
</dbReference>
<comment type="caution">
    <text evidence="2">The sequence shown here is derived from an EMBL/GenBank/DDBJ whole genome shotgun (WGS) entry which is preliminary data.</text>
</comment>
<sequence length="399" mass="43412">MKQFDAIVIGAGISGLSFASHAAAKGLNTLVLEKSDRPGGCFHSHRFQGSAEGFWLELGAHTCYNSYGGLLELMERHGLMQSILPREKVSFKMLVGNEVKSIPSQLSFVELFTSAWQLFTLKKDGESVASYYGRIVGRKNYKNVFGPAFNAVISQRADDFPADMLFNKRPRRKDVIKSFTLKGGLNSVIDGLVAARGITLETGVEVVRISKDASGYEVELSEGTVYGAPRLTLAAPPPASATLAAGIAPELAKVLSALKLETIETVGLAVQKSKLQLPLLAGLIPIGEEFYSAVSRDTVAHDSYRGFSFHFKSGKLPLDAKLNRIAQVLKVKPEDLEQVVERESQLPSPVVGHKALTDEVDRLLQGSSLYVTGNYFAGMAVEDCIVRSKKEFERLAETL</sequence>
<dbReference type="GO" id="GO:0016491">
    <property type="term" value="F:oxidoreductase activity"/>
    <property type="evidence" value="ECO:0007669"/>
    <property type="project" value="InterPro"/>
</dbReference>
<reference evidence="2 3" key="1">
    <citation type="submission" date="2019-04" db="EMBL/GenBank/DDBJ databases">
        <title>Geobacter oryzae sp. nov., ferric-reducing bacteria isolated from paddy soil.</title>
        <authorList>
            <person name="Xu Z."/>
            <person name="Masuda Y."/>
            <person name="Itoh H."/>
            <person name="Senoo K."/>
        </authorList>
    </citation>
    <scope>NUCLEOTIDE SEQUENCE [LARGE SCALE GENOMIC DNA]</scope>
    <source>
        <strain evidence="2 3">Red111</strain>
    </source>
</reference>
<keyword evidence="3" id="KW-1185">Reference proteome</keyword>
<dbReference type="PANTHER" id="PTHR42923:SF3">
    <property type="entry name" value="PROTOPORPHYRINOGEN OXIDASE"/>
    <property type="match status" value="1"/>
</dbReference>
<proteinExistence type="predicted"/>
<name>A0A4S1CLB2_9BACT</name>
<dbReference type="InterPro" id="IPR050464">
    <property type="entry name" value="Zeta_carotene_desat/Oxidored"/>
</dbReference>
<dbReference type="InterPro" id="IPR002937">
    <property type="entry name" value="Amino_oxidase"/>
</dbReference>
<dbReference type="EMBL" id="SRSC01000001">
    <property type="protein sequence ID" value="TGU74509.1"/>
    <property type="molecule type" value="Genomic_DNA"/>
</dbReference>
<dbReference type="PANTHER" id="PTHR42923">
    <property type="entry name" value="PROTOPORPHYRINOGEN OXIDASE"/>
    <property type="match status" value="1"/>
</dbReference>
<dbReference type="RefSeq" id="WP_135868839.1">
    <property type="nucleotide sequence ID" value="NZ_SRSC01000001.1"/>
</dbReference>
<dbReference type="Pfam" id="PF01593">
    <property type="entry name" value="Amino_oxidase"/>
    <property type="match status" value="1"/>
</dbReference>
<protein>
    <submittedName>
        <fullName evidence="2">FAD-dependent oxidoreductase</fullName>
    </submittedName>
</protein>
<organism evidence="2 3">
    <name type="scientific">Geomonas terrae</name>
    <dbReference type="NCBI Taxonomy" id="2562681"/>
    <lineage>
        <taxon>Bacteria</taxon>
        <taxon>Pseudomonadati</taxon>
        <taxon>Thermodesulfobacteriota</taxon>
        <taxon>Desulfuromonadia</taxon>
        <taxon>Geobacterales</taxon>
        <taxon>Geobacteraceae</taxon>
        <taxon>Geomonas</taxon>
    </lineage>
</organism>
<evidence type="ECO:0000313" key="2">
    <source>
        <dbReference type="EMBL" id="TGU74509.1"/>
    </source>
</evidence>